<evidence type="ECO:0000313" key="1">
    <source>
        <dbReference type="EMBL" id="ETE67231.1"/>
    </source>
</evidence>
<organism evidence="1 2">
    <name type="scientific">Ophiophagus hannah</name>
    <name type="common">King cobra</name>
    <name type="synonym">Naja hannah</name>
    <dbReference type="NCBI Taxonomy" id="8665"/>
    <lineage>
        <taxon>Eukaryota</taxon>
        <taxon>Metazoa</taxon>
        <taxon>Chordata</taxon>
        <taxon>Craniata</taxon>
        <taxon>Vertebrata</taxon>
        <taxon>Euteleostomi</taxon>
        <taxon>Lepidosauria</taxon>
        <taxon>Squamata</taxon>
        <taxon>Bifurcata</taxon>
        <taxon>Unidentata</taxon>
        <taxon>Episquamata</taxon>
        <taxon>Toxicofera</taxon>
        <taxon>Serpentes</taxon>
        <taxon>Colubroidea</taxon>
        <taxon>Elapidae</taxon>
        <taxon>Elapinae</taxon>
        <taxon>Ophiophagus</taxon>
    </lineage>
</organism>
<proteinExistence type="predicted"/>
<evidence type="ECO:0000313" key="2">
    <source>
        <dbReference type="Proteomes" id="UP000018936"/>
    </source>
</evidence>
<accession>V8NZ51</accession>
<gene>
    <name evidence="1" type="ORF">L345_06987</name>
</gene>
<dbReference type="Proteomes" id="UP000018936">
    <property type="component" value="Unassembled WGS sequence"/>
</dbReference>
<sequence>MLALSPLLQRYLQHLLPSYGQSQVPALQATFHVPRSGPLRHVHLDEDLFHGLVPASPRSGAGHEPAPLFERRRHLFGRTSLKKTHALLPGCRSSELLRLSSELFRVPGFRQLLTTPPIDPERGEKV</sequence>
<reference evidence="1 2" key="1">
    <citation type="journal article" date="2013" name="Proc. Natl. Acad. Sci. U.S.A.">
        <title>The king cobra genome reveals dynamic gene evolution and adaptation in the snake venom system.</title>
        <authorList>
            <person name="Vonk F.J."/>
            <person name="Casewell N.R."/>
            <person name="Henkel C.V."/>
            <person name="Heimberg A.M."/>
            <person name="Jansen H.J."/>
            <person name="McCleary R.J."/>
            <person name="Kerkkamp H.M."/>
            <person name="Vos R.A."/>
            <person name="Guerreiro I."/>
            <person name="Calvete J.J."/>
            <person name="Wuster W."/>
            <person name="Woods A.E."/>
            <person name="Logan J.M."/>
            <person name="Harrison R.A."/>
            <person name="Castoe T.A."/>
            <person name="de Koning A.P."/>
            <person name="Pollock D.D."/>
            <person name="Yandell M."/>
            <person name="Calderon D."/>
            <person name="Renjifo C."/>
            <person name="Currier R.B."/>
            <person name="Salgado D."/>
            <person name="Pla D."/>
            <person name="Sanz L."/>
            <person name="Hyder A.S."/>
            <person name="Ribeiro J.M."/>
            <person name="Arntzen J.W."/>
            <person name="van den Thillart G.E."/>
            <person name="Boetzer M."/>
            <person name="Pirovano W."/>
            <person name="Dirks R.P."/>
            <person name="Spaink H.P."/>
            <person name="Duboule D."/>
            <person name="McGlinn E."/>
            <person name="Kini R.M."/>
            <person name="Richardson M.K."/>
        </authorList>
    </citation>
    <scope>NUCLEOTIDE SEQUENCE</scope>
    <source>
        <tissue evidence="1">Blood</tissue>
    </source>
</reference>
<dbReference type="AlphaFoldDB" id="V8NZ51"/>
<comment type="caution">
    <text evidence="1">The sequence shown here is derived from an EMBL/GenBank/DDBJ whole genome shotgun (WGS) entry which is preliminary data.</text>
</comment>
<feature type="non-terminal residue" evidence="1">
    <location>
        <position position="1"/>
    </location>
</feature>
<dbReference type="EMBL" id="AZIM01001352">
    <property type="protein sequence ID" value="ETE67231.1"/>
    <property type="molecule type" value="Genomic_DNA"/>
</dbReference>
<protein>
    <submittedName>
        <fullName evidence="1">Uncharacterized protein</fullName>
    </submittedName>
</protein>
<keyword evidence="2" id="KW-1185">Reference proteome</keyword>
<name>V8NZ51_OPHHA</name>